<keyword evidence="2" id="KW-1185">Reference proteome</keyword>
<gene>
    <name evidence="1" type="ORF">DUT91_00870</name>
</gene>
<evidence type="ECO:0000313" key="2">
    <source>
        <dbReference type="Proteomes" id="UP000253420"/>
    </source>
</evidence>
<name>A0A368K9V1_9HYPH</name>
<evidence type="ECO:0008006" key="3">
    <source>
        <dbReference type="Google" id="ProtNLM"/>
    </source>
</evidence>
<dbReference type="EMBL" id="QOZG01000001">
    <property type="protein sequence ID" value="RCS25395.1"/>
    <property type="molecule type" value="Genomic_DNA"/>
</dbReference>
<reference evidence="1 2" key="1">
    <citation type="submission" date="2018-07" db="EMBL/GenBank/DDBJ databases">
        <title>The draft genome of Phyllobacterium salinisoli.</title>
        <authorList>
            <person name="Liu L."/>
            <person name="Li L."/>
            <person name="Zhang X."/>
            <person name="Liang L."/>
        </authorList>
    </citation>
    <scope>NUCLEOTIDE SEQUENCE [LARGE SCALE GENOMIC DNA]</scope>
    <source>
        <strain evidence="1 2">LLAN61</strain>
    </source>
</reference>
<dbReference type="AlphaFoldDB" id="A0A368K9V1"/>
<organism evidence="1 2">
    <name type="scientific">Phyllobacterium salinisoli</name>
    <dbReference type="NCBI Taxonomy" id="1899321"/>
    <lineage>
        <taxon>Bacteria</taxon>
        <taxon>Pseudomonadati</taxon>
        <taxon>Pseudomonadota</taxon>
        <taxon>Alphaproteobacteria</taxon>
        <taxon>Hyphomicrobiales</taxon>
        <taxon>Phyllobacteriaceae</taxon>
        <taxon>Phyllobacterium</taxon>
    </lineage>
</organism>
<accession>A0A368K9V1</accession>
<comment type="caution">
    <text evidence="1">The sequence shown here is derived from an EMBL/GenBank/DDBJ whole genome shotgun (WGS) entry which is preliminary data.</text>
</comment>
<sequence length="84" mass="9908">MTTCDRDYLDNYSTSRATYADRLVRFFESTTLGVARTYREKVALIAARKRQRDTVRALAYLPENILQDIGWPDLYERQQRKTGK</sequence>
<proteinExistence type="predicted"/>
<evidence type="ECO:0000313" key="1">
    <source>
        <dbReference type="EMBL" id="RCS25395.1"/>
    </source>
</evidence>
<dbReference type="Proteomes" id="UP000253420">
    <property type="component" value="Unassembled WGS sequence"/>
</dbReference>
<protein>
    <recommendedName>
        <fullName evidence="3">DUF1127 domain-containing protein</fullName>
    </recommendedName>
</protein>